<evidence type="ECO:0000313" key="2">
    <source>
        <dbReference type="Proteomes" id="UP000299102"/>
    </source>
</evidence>
<evidence type="ECO:0000313" key="1">
    <source>
        <dbReference type="EMBL" id="GBP15064.1"/>
    </source>
</evidence>
<organism evidence="1 2">
    <name type="scientific">Eumeta variegata</name>
    <name type="common">Bagworm moth</name>
    <name type="synonym">Eumeta japonica</name>
    <dbReference type="NCBI Taxonomy" id="151549"/>
    <lineage>
        <taxon>Eukaryota</taxon>
        <taxon>Metazoa</taxon>
        <taxon>Ecdysozoa</taxon>
        <taxon>Arthropoda</taxon>
        <taxon>Hexapoda</taxon>
        <taxon>Insecta</taxon>
        <taxon>Pterygota</taxon>
        <taxon>Neoptera</taxon>
        <taxon>Endopterygota</taxon>
        <taxon>Lepidoptera</taxon>
        <taxon>Glossata</taxon>
        <taxon>Ditrysia</taxon>
        <taxon>Tineoidea</taxon>
        <taxon>Psychidae</taxon>
        <taxon>Oiketicinae</taxon>
        <taxon>Eumeta</taxon>
    </lineage>
</organism>
<protein>
    <submittedName>
        <fullName evidence="1">Uncharacterized protein</fullName>
    </submittedName>
</protein>
<gene>
    <name evidence="1" type="ORF">EVAR_6705_1</name>
</gene>
<dbReference type="AlphaFoldDB" id="A0A4C1TLX4"/>
<keyword evidence="2" id="KW-1185">Reference proteome</keyword>
<reference evidence="1 2" key="1">
    <citation type="journal article" date="2019" name="Commun. Biol.">
        <title>The bagworm genome reveals a unique fibroin gene that provides high tensile strength.</title>
        <authorList>
            <person name="Kono N."/>
            <person name="Nakamura H."/>
            <person name="Ohtoshi R."/>
            <person name="Tomita M."/>
            <person name="Numata K."/>
            <person name="Arakawa K."/>
        </authorList>
    </citation>
    <scope>NUCLEOTIDE SEQUENCE [LARGE SCALE GENOMIC DNA]</scope>
</reference>
<dbReference type="EMBL" id="BGZK01000068">
    <property type="protein sequence ID" value="GBP15064.1"/>
    <property type="molecule type" value="Genomic_DNA"/>
</dbReference>
<dbReference type="Proteomes" id="UP000299102">
    <property type="component" value="Unassembled WGS sequence"/>
</dbReference>
<proteinExistence type="predicted"/>
<name>A0A4C1TLX4_EUMVA</name>
<comment type="caution">
    <text evidence="1">The sequence shown here is derived from an EMBL/GenBank/DDBJ whole genome shotgun (WGS) entry which is preliminary data.</text>
</comment>
<accession>A0A4C1TLX4</accession>
<sequence>MLGKSDDYRRLHRVLGPIGFAIEQARINILLWAMQAYPAEGAAPGPPLSRPDEALGVGADRGKALCLLPLSASISLIVHARAGGHRAGGRVYISVCVCVWLNKYKSYRSLVKISTECDRQLRVHIYRATHPRKDAYSRIYQGVRNVKTRNRCAPRYLT</sequence>